<dbReference type="eggNOG" id="COG1309">
    <property type="taxonomic scope" value="Bacteria"/>
</dbReference>
<dbReference type="RefSeq" id="WP_005943924.1">
    <property type="nucleotide sequence ID" value="NZ_ATVK01000030.1"/>
</dbReference>
<proteinExistence type="predicted"/>
<dbReference type="InterPro" id="IPR009057">
    <property type="entry name" value="Homeodomain-like_sf"/>
</dbReference>
<dbReference type="OrthoDB" id="8654052at2"/>
<evidence type="ECO:0000256" key="1">
    <source>
        <dbReference type="ARBA" id="ARBA00023125"/>
    </source>
</evidence>
<evidence type="ECO:0000313" key="4">
    <source>
        <dbReference type="EMBL" id="GAC58920.1"/>
    </source>
</evidence>
<evidence type="ECO:0000313" key="5">
    <source>
        <dbReference type="Proteomes" id="UP000053405"/>
    </source>
</evidence>
<dbReference type="InterPro" id="IPR001647">
    <property type="entry name" value="HTH_TetR"/>
</dbReference>
<dbReference type="Proteomes" id="UP000053405">
    <property type="component" value="Unassembled WGS sequence"/>
</dbReference>
<comment type="caution">
    <text evidence="4">The sequence shown here is derived from an EMBL/GenBank/DDBJ whole genome shotgun (WGS) entry which is preliminary data.</text>
</comment>
<dbReference type="EMBL" id="BANT01000059">
    <property type="protein sequence ID" value="GAC58920.1"/>
    <property type="molecule type" value="Genomic_DNA"/>
</dbReference>
<keyword evidence="5" id="KW-1185">Reference proteome</keyword>
<name>L7LCR5_9ACTN</name>
<keyword evidence="1 2" id="KW-0238">DNA-binding</keyword>
<reference evidence="4 5" key="1">
    <citation type="submission" date="2012-12" db="EMBL/GenBank/DDBJ databases">
        <title>Whole genome shotgun sequence of Gordonia hirsuta NBRC 16056.</title>
        <authorList>
            <person name="Isaki-Nakamura S."/>
            <person name="Hosoyama A."/>
            <person name="Tsuchikane K."/>
            <person name="Katsumata H."/>
            <person name="Baba S."/>
            <person name="Yamazaki S."/>
            <person name="Fujita N."/>
        </authorList>
    </citation>
    <scope>NUCLEOTIDE SEQUENCE [LARGE SCALE GENOMIC DNA]</scope>
    <source>
        <strain evidence="4 5">NBRC 16056</strain>
    </source>
</reference>
<dbReference type="PROSITE" id="PS50977">
    <property type="entry name" value="HTH_TETR_2"/>
    <property type="match status" value="1"/>
</dbReference>
<organism evidence="4 5">
    <name type="scientific">Gordonia hirsuta DSM 44140 = NBRC 16056</name>
    <dbReference type="NCBI Taxonomy" id="1121927"/>
    <lineage>
        <taxon>Bacteria</taxon>
        <taxon>Bacillati</taxon>
        <taxon>Actinomycetota</taxon>
        <taxon>Actinomycetes</taxon>
        <taxon>Mycobacteriales</taxon>
        <taxon>Gordoniaceae</taxon>
        <taxon>Gordonia</taxon>
    </lineage>
</organism>
<dbReference type="Gene3D" id="1.10.357.10">
    <property type="entry name" value="Tetracycline Repressor, domain 2"/>
    <property type="match status" value="1"/>
</dbReference>
<evidence type="ECO:0000259" key="3">
    <source>
        <dbReference type="PROSITE" id="PS50977"/>
    </source>
</evidence>
<sequence length="182" mass="20077">MDSDRLVEVGVNLISKFGARALSLTSVARQAGVARATAYRMFGGRDALVDAIVERELTCLKEYLVAWGADAPDVRTRIHTRFVNGLQYMRTHEALQYVLVNEPDVLVGSLVTGDDLESPSLIERVVDAVLPELDEDEAQQLYPDARGGVEFMVRTAYSCMLMPKSAMSDSEIAELVVRAIVR</sequence>
<accession>L7LCR5</accession>
<dbReference type="Pfam" id="PF00440">
    <property type="entry name" value="TetR_N"/>
    <property type="match status" value="1"/>
</dbReference>
<feature type="domain" description="HTH tetR-type" evidence="3">
    <location>
        <begin position="1"/>
        <end position="60"/>
    </location>
</feature>
<gene>
    <name evidence="4" type="ORF">GOHSU_59_00130</name>
</gene>
<protein>
    <submittedName>
        <fullName evidence="4">Putative TetR family transcriptional regulator</fullName>
    </submittedName>
</protein>
<evidence type="ECO:0000256" key="2">
    <source>
        <dbReference type="PROSITE-ProRule" id="PRU00335"/>
    </source>
</evidence>
<feature type="DNA-binding region" description="H-T-H motif" evidence="2">
    <location>
        <begin position="23"/>
        <end position="42"/>
    </location>
</feature>
<dbReference type="GO" id="GO:0003677">
    <property type="term" value="F:DNA binding"/>
    <property type="evidence" value="ECO:0007669"/>
    <property type="project" value="UniProtKB-UniRule"/>
</dbReference>
<dbReference type="SUPFAM" id="SSF46689">
    <property type="entry name" value="Homeodomain-like"/>
    <property type="match status" value="1"/>
</dbReference>
<dbReference type="STRING" id="1121927.GOHSU_59_00130"/>
<dbReference type="AlphaFoldDB" id="L7LCR5"/>